<proteinExistence type="predicted"/>
<name>E5B0W1_ERWAM</name>
<accession>E5B0W1</accession>
<dbReference type="AlphaFoldDB" id="E5B0W1"/>
<protein>
    <submittedName>
        <fullName evidence="1">Uncharacterized protein</fullName>
    </submittedName>
</protein>
<sequence length="35" mass="4143">MFYRREAVILMTSGYKKRLFFAHFSQKVLKNSTSG</sequence>
<dbReference type="EMBL" id="FR719185">
    <property type="protein sequence ID" value="CBX79112.1"/>
    <property type="molecule type" value="Genomic_DNA"/>
</dbReference>
<gene>
    <name evidence="1" type="ORF">EAIL5_0292</name>
</gene>
<organism evidence="1">
    <name type="scientific">Erwinia amylovora ATCC BAA-2158</name>
    <dbReference type="NCBI Taxonomy" id="889211"/>
    <lineage>
        <taxon>Bacteria</taxon>
        <taxon>Pseudomonadati</taxon>
        <taxon>Pseudomonadota</taxon>
        <taxon>Gammaproteobacteria</taxon>
        <taxon>Enterobacterales</taxon>
        <taxon>Erwiniaceae</taxon>
        <taxon>Erwinia</taxon>
    </lineage>
</organism>
<reference evidence="1" key="1">
    <citation type="journal article" date="2011" name="J. Bacteriol.">
        <title>Genome Sequence of an Erwinia amylovora Strain with Pathogenicity Restricted to Rubus Plants.</title>
        <authorList>
            <person name="Powney R."/>
            <person name="Smits T.H."/>
            <person name="Sawbridge T."/>
            <person name="Frey B."/>
            <person name="Blom J."/>
            <person name="Frey J.E."/>
            <person name="Plummer K.M."/>
            <person name="Beer S.V."/>
            <person name="Luck J."/>
            <person name="Duffy B."/>
            <person name="Rodoni B."/>
        </authorList>
    </citation>
    <scope>NUCLEOTIDE SEQUENCE</scope>
    <source>
        <strain evidence="1">ATCC BAA-2158</strain>
    </source>
</reference>
<evidence type="ECO:0000313" key="1">
    <source>
        <dbReference type="EMBL" id="CBX79112.1"/>
    </source>
</evidence>